<dbReference type="SUPFAM" id="SSF51445">
    <property type="entry name" value="(Trans)glycosidases"/>
    <property type="match status" value="1"/>
</dbReference>
<dbReference type="KEGG" id="mgm:Mmc1_1631"/>
<dbReference type="STRING" id="156889.Mmc1_1631"/>
<comment type="catalytic activity">
    <reaction evidence="1">
        <text>Hydrolysis of terminal non-reducing N-acetyl-D-hexosamine residues in N-acetyl-beta-D-hexosaminides.</text>
        <dbReference type="EC" id="3.2.1.52"/>
    </reaction>
</comment>
<keyword evidence="5 7" id="KW-0326">Glycosidase</keyword>
<dbReference type="PANTHER" id="PTHR30480:SF13">
    <property type="entry name" value="BETA-HEXOSAMINIDASE"/>
    <property type="match status" value="1"/>
</dbReference>
<dbReference type="HOGENOM" id="CLU_008392_0_3_5"/>
<evidence type="ECO:0000256" key="1">
    <source>
        <dbReference type="ARBA" id="ARBA00001231"/>
    </source>
</evidence>
<dbReference type="eggNOG" id="COG1472">
    <property type="taxonomic scope" value="Bacteria"/>
</dbReference>
<dbReference type="InterPro" id="IPR050226">
    <property type="entry name" value="NagZ_Beta-hexosaminidase"/>
</dbReference>
<dbReference type="AlphaFoldDB" id="A0L847"/>
<accession>A0L847</accession>
<keyword evidence="4 7" id="KW-0378">Hydrolase</keyword>
<comment type="similarity">
    <text evidence="2">Belongs to the glycosyl hydrolase 3 family.</text>
</comment>
<organism evidence="7 8">
    <name type="scientific">Magnetococcus marinus (strain ATCC BAA-1437 / JCM 17883 / MC-1)</name>
    <dbReference type="NCBI Taxonomy" id="156889"/>
    <lineage>
        <taxon>Bacteria</taxon>
        <taxon>Pseudomonadati</taxon>
        <taxon>Pseudomonadota</taxon>
        <taxon>Magnetococcia</taxon>
        <taxon>Magnetococcales</taxon>
        <taxon>Magnetococcaceae</taxon>
        <taxon>Magnetococcus</taxon>
    </lineage>
</organism>
<evidence type="ECO:0000256" key="2">
    <source>
        <dbReference type="ARBA" id="ARBA00005336"/>
    </source>
</evidence>
<evidence type="ECO:0000259" key="6">
    <source>
        <dbReference type="Pfam" id="PF00933"/>
    </source>
</evidence>
<dbReference type="NCBIfam" id="NF003740">
    <property type="entry name" value="PRK05337.1"/>
    <property type="match status" value="1"/>
</dbReference>
<evidence type="ECO:0000256" key="4">
    <source>
        <dbReference type="ARBA" id="ARBA00022801"/>
    </source>
</evidence>
<evidence type="ECO:0000256" key="5">
    <source>
        <dbReference type="ARBA" id="ARBA00023295"/>
    </source>
</evidence>
<keyword evidence="8" id="KW-1185">Reference proteome</keyword>
<evidence type="ECO:0000256" key="3">
    <source>
        <dbReference type="ARBA" id="ARBA00012663"/>
    </source>
</evidence>
<sequence length="364" mass="39889">MKTRQAGRYLVVTLAGTRLSEPERAYLQRVEPAGVMLFSRNIEQPEQVVALIRAIRQQSPSTVIWIDQEGGRVQRLRCPLTRLPAAESFAKIYAYAPQQAERLARQCGALAGRELRAFGIGINCAPVVDIPAPGADPVIGNRAFGDNPLSISRLAGAWLQGLQEAGVMGVAKHFPGHGDAMVDSHRSLPVVHTEIRELLSRTWVPYVQLLPLLQGIMTAHLVMSALDPLRPATWSSVVLKDWLRQRLGYGGLIISDALEMGALGGNMEDRAARAVRAGCDQLLVCSGRLNHMQQALNGVQQALGEKSPQEQRQDAQRIEAVLQNYRISPGDWQKVVADPAQQALKERLQRMVAADMGRDPTEVG</sequence>
<feature type="domain" description="Glycoside hydrolase family 3 N-terminal" evidence="6">
    <location>
        <begin position="18"/>
        <end position="317"/>
    </location>
</feature>
<protein>
    <recommendedName>
        <fullName evidence="3">beta-N-acetylhexosaminidase</fullName>
        <ecNumber evidence="3">3.2.1.52</ecNumber>
    </recommendedName>
</protein>
<dbReference type="GO" id="GO:0005975">
    <property type="term" value="P:carbohydrate metabolic process"/>
    <property type="evidence" value="ECO:0007669"/>
    <property type="project" value="InterPro"/>
</dbReference>
<dbReference type="InterPro" id="IPR017853">
    <property type="entry name" value="GH"/>
</dbReference>
<dbReference type="OrthoDB" id="9786661at2"/>
<name>A0L847_MAGMM</name>
<proteinExistence type="inferred from homology"/>
<dbReference type="CAZy" id="GH3">
    <property type="family name" value="Glycoside Hydrolase Family 3"/>
</dbReference>
<dbReference type="GO" id="GO:0009254">
    <property type="term" value="P:peptidoglycan turnover"/>
    <property type="evidence" value="ECO:0007669"/>
    <property type="project" value="TreeGrafter"/>
</dbReference>
<dbReference type="GO" id="GO:0004563">
    <property type="term" value="F:beta-N-acetylhexosaminidase activity"/>
    <property type="evidence" value="ECO:0007669"/>
    <property type="project" value="UniProtKB-EC"/>
</dbReference>
<evidence type="ECO:0000313" key="7">
    <source>
        <dbReference type="EMBL" id="ABK44140.1"/>
    </source>
</evidence>
<dbReference type="Proteomes" id="UP000002586">
    <property type="component" value="Chromosome"/>
</dbReference>
<dbReference type="EC" id="3.2.1.52" evidence="3"/>
<evidence type="ECO:0000313" key="8">
    <source>
        <dbReference type="Proteomes" id="UP000002586"/>
    </source>
</evidence>
<dbReference type="RefSeq" id="WP_011713288.1">
    <property type="nucleotide sequence ID" value="NC_008576.1"/>
</dbReference>
<dbReference type="PANTHER" id="PTHR30480">
    <property type="entry name" value="BETA-HEXOSAMINIDASE-RELATED"/>
    <property type="match status" value="1"/>
</dbReference>
<dbReference type="EMBL" id="CP000471">
    <property type="protein sequence ID" value="ABK44140.1"/>
    <property type="molecule type" value="Genomic_DNA"/>
</dbReference>
<dbReference type="Pfam" id="PF00933">
    <property type="entry name" value="Glyco_hydro_3"/>
    <property type="match status" value="1"/>
</dbReference>
<gene>
    <name evidence="7" type="ordered locus">Mmc1_1631</name>
</gene>
<reference evidence="8" key="1">
    <citation type="journal article" date="2009" name="Appl. Environ. Microbiol.">
        <title>Complete genome sequence of the chemolithoautotrophic marine magnetotactic coccus strain MC-1.</title>
        <authorList>
            <person name="Schubbe S."/>
            <person name="Williams T.J."/>
            <person name="Xie G."/>
            <person name="Kiss H.E."/>
            <person name="Brettin T.S."/>
            <person name="Martinez D."/>
            <person name="Ross C.A."/>
            <person name="Schuler D."/>
            <person name="Cox B.L."/>
            <person name="Nealson K.H."/>
            <person name="Bazylinski D.A."/>
        </authorList>
    </citation>
    <scope>NUCLEOTIDE SEQUENCE [LARGE SCALE GENOMIC DNA]</scope>
    <source>
        <strain evidence="8">ATCC BAA-1437 / JCM 17883 / MC-1</strain>
    </source>
</reference>
<reference evidence="7 8" key="2">
    <citation type="journal article" date="2012" name="Int. J. Syst. Evol. Microbiol.">
        <title>Magnetococcus marinus gen. nov., sp. nov., a marine, magnetotactic bacterium that represents a novel lineage (Magnetococcaceae fam. nov.; Magnetococcales ord. nov.) at the base of the Alphaproteobacteria.</title>
        <authorList>
            <person name="Bazylinski D.A."/>
            <person name="Williams T.J."/>
            <person name="Lefevre C.T."/>
            <person name="Berg R.J."/>
            <person name="Zhang C.L."/>
            <person name="Bowser S.S."/>
            <person name="Dean A.J."/>
            <person name="Beveridge T.J."/>
        </authorList>
    </citation>
    <scope>NUCLEOTIDE SEQUENCE [LARGE SCALE GENOMIC DNA]</scope>
    <source>
        <strain evidence="8">ATCC BAA-1437 / JCM 17883 / MC-1</strain>
    </source>
</reference>
<dbReference type="Gene3D" id="3.20.20.300">
    <property type="entry name" value="Glycoside hydrolase, family 3, N-terminal domain"/>
    <property type="match status" value="1"/>
</dbReference>
<dbReference type="InterPro" id="IPR001764">
    <property type="entry name" value="Glyco_hydro_3_N"/>
</dbReference>
<dbReference type="InterPro" id="IPR036962">
    <property type="entry name" value="Glyco_hydro_3_N_sf"/>
</dbReference>